<dbReference type="InterPro" id="IPR036388">
    <property type="entry name" value="WH-like_DNA-bd_sf"/>
</dbReference>
<organism evidence="3 4">
    <name type="scientific">Peribacillus psychrosaccharolyticus</name>
    <name type="common">Bacillus psychrosaccharolyticus</name>
    <dbReference type="NCBI Taxonomy" id="1407"/>
    <lineage>
        <taxon>Bacteria</taxon>
        <taxon>Bacillati</taxon>
        <taxon>Bacillota</taxon>
        <taxon>Bacilli</taxon>
        <taxon>Bacillales</taxon>
        <taxon>Bacillaceae</taxon>
        <taxon>Peribacillus</taxon>
    </lineage>
</organism>
<dbReference type="PANTHER" id="PTHR33164:SF43">
    <property type="entry name" value="HTH-TYPE TRANSCRIPTIONAL REPRESSOR YETL"/>
    <property type="match status" value="1"/>
</dbReference>
<proteinExistence type="predicted"/>
<dbReference type="RefSeq" id="WP_040376763.1">
    <property type="nucleotide sequence ID" value="NZ_CP068053.1"/>
</dbReference>
<dbReference type="InterPro" id="IPR039422">
    <property type="entry name" value="MarR/SlyA-like"/>
</dbReference>
<dbReference type="PROSITE" id="PS50995">
    <property type="entry name" value="HTH_MARR_2"/>
    <property type="match status" value="1"/>
</dbReference>
<dbReference type="Pfam" id="PF01047">
    <property type="entry name" value="MarR"/>
    <property type="match status" value="1"/>
</dbReference>
<evidence type="ECO:0000313" key="4">
    <source>
        <dbReference type="Proteomes" id="UP000595254"/>
    </source>
</evidence>
<evidence type="ECO:0000256" key="1">
    <source>
        <dbReference type="ARBA" id="ARBA00023125"/>
    </source>
</evidence>
<keyword evidence="4" id="KW-1185">Reference proteome</keyword>
<dbReference type="GO" id="GO:0003677">
    <property type="term" value="F:DNA binding"/>
    <property type="evidence" value="ECO:0007669"/>
    <property type="project" value="UniProtKB-KW"/>
</dbReference>
<dbReference type="GO" id="GO:0003700">
    <property type="term" value="F:DNA-binding transcription factor activity"/>
    <property type="evidence" value="ECO:0007669"/>
    <property type="project" value="InterPro"/>
</dbReference>
<protein>
    <submittedName>
        <fullName evidence="3">MarR family transcriptional regulator</fullName>
    </submittedName>
</protein>
<dbReference type="SMART" id="SM00347">
    <property type="entry name" value="HTH_MARR"/>
    <property type="match status" value="1"/>
</dbReference>
<gene>
    <name evidence="3" type="ORF">I6J18_13180</name>
</gene>
<reference evidence="3 4" key="1">
    <citation type="submission" date="2021-01" db="EMBL/GenBank/DDBJ databases">
        <title>FDA dAtabase for Regulatory Grade micrObial Sequences (FDA-ARGOS): Supporting development and validation of Infectious Disease Dx tests.</title>
        <authorList>
            <person name="Nelson B."/>
            <person name="Plummer A."/>
            <person name="Tallon L."/>
            <person name="Sadzewicz L."/>
            <person name="Zhao X."/>
            <person name="Boylan J."/>
            <person name="Ott S."/>
            <person name="Bowen H."/>
            <person name="Vavikolanu K."/>
            <person name="Mehta A."/>
            <person name="Aluvathingal J."/>
            <person name="Nadendla S."/>
            <person name="Myers T."/>
            <person name="Yan Y."/>
            <person name="Sichtig H."/>
        </authorList>
    </citation>
    <scope>NUCLEOTIDE SEQUENCE [LARGE SCALE GENOMIC DNA]</scope>
    <source>
        <strain evidence="3 4">FDAARGOS_1161</strain>
    </source>
</reference>
<dbReference type="AlphaFoldDB" id="A0A974NIP4"/>
<dbReference type="KEGG" id="ppsr:I6J18_13180"/>
<feature type="domain" description="HTH marR-type" evidence="2">
    <location>
        <begin position="6"/>
        <end position="141"/>
    </location>
</feature>
<evidence type="ECO:0000259" key="2">
    <source>
        <dbReference type="PROSITE" id="PS50995"/>
    </source>
</evidence>
<dbReference type="InterPro" id="IPR000835">
    <property type="entry name" value="HTH_MarR-typ"/>
</dbReference>
<dbReference type="SUPFAM" id="SSF46785">
    <property type="entry name" value="Winged helix' DNA-binding domain"/>
    <property type="match status" value="1"/>
</dbReference>
<dbReference type="PANTHER" id="PTHR33164">
    <property type="entry name" value="TRANSCRIPTIONAL REGULATOR, MARR FAMILY"/>
    <property type="match status" value="1"/>
</dbReference>
<keyword evidence="1" id="KW-0238">DNA-binding</keyword>
<sequence>MNKDQVTELIHRYTKVSFIVKRMAESLIKDQLSDALTNGQFYMLRYIQEQGTCTSSNLAEAFFVNKSAITAIISRLKDKGLINRVRNEDDRRVVYLTLSEKGKNLFTETEMRIHLLLENFITEFNEDEISAFITTYEKLSTILVDLKKNQQEEL</sequence>
<dbReference type="InterPro" id="IPR036390">
    <property type="entry name" value="WH_DNA-bd_sf"/>
</dbReference>
<dbReference type="Proteomes" id="UP000595254">
    <property type="component" value="Chromosome"/>
</dbReference>
<accession>A0A974NIP4</accession>
<evidence type="ECO:0000313" key="3">
    <source>
        <dbReference type="EMBL" id="QQS98670.1"/>
    </source>
</evidence>
<dbReference type="GO" id="GO:0006950">
    <property type="term" value="P:response to stress"/>
    <property type="evidence" value="ECO:0007669"/>
    <property type="project" value="TreeGrafter"/>
</dbReference>
<dbReference type="PRINTS" id="PR00598">
    <property type="entry name" value="HTHMARR"/>
</dbReference>
<name>A0A974NIP4_PERPY</name>
<dbReference type="Gene3D" id="1.10.10.10">
    <property type="entry name" value="Winged helix-like DNA-binding domain superfamily/Winged helix DNA-binding domain"/>
    <property type="match status" value="1"/>
</dbReference>
<dbReference type="EMBL" id="CP068053">
    <property type="protein sequence ID" value="QQS98670.1"/>
    <property type="molecule type" value="Genomic_DNA"/>
</dbReference>